<dbReference type="PRINTS" id="PR00463">
    <property type="entry name" value="EP450I"/>
</dbReference>
<sequence length="514" mass="58824">MTLLENINLLCTLGLLSTGIVLYAVFLVIYRLFFHPLSDVPGPWYAAISTFYEFWWDCLESGRYWTKIREMHQKYGPIIRINPREVHINDVAFTNNLWSNSKLDKDPLFYRGFGINKAAFTSVSADVHSMRRRPMAYFFSKANVAKLEPRILKWVQHLCDRIEQLKAEHRPIDVSNAYRCFATDVVTDYAFPNTREFLLDPDFRAGFNNMIRDTSAFINWNRHFPFVYPLVRLVPRDWIAYFNKYGGLTAVVDNQLEVKAQARAVLNSEKSKDIPVILNEIFESDALPPSEKTFDRIFSEAYVVIQAGTETTGSTLAVLTYYLISNPSTYEELKVELNKAAKAAGSAPGSLLTCQMVEPLPFLQATIKEALRIGTSVFGRLPRRNPIAAITYTAPSGKTYVLPPGTSVSMSLTDLHWNKDIFPNPLEFNPSRWLEATPEKLRVMEKAFMPFGRGVRQCIGLELAKQELLLVAANLFWKFDFELWNTTIEDVTPYHDFFASWPANNKGVWVKAKN</sequence>
<dbReference type="InterPro" id="IPR017972">
    <property type="entry name" value="Cyt_P450_CS"/>
</dbReference>
<evidence type="ECO:0000313" key="8">
    <source>
        <dbReference type="EMBL" id="KAF2269195.1"/>
    </source>
</evidence>
<keyword evidence="4 5" id="KW-0408">Iron</keyword>
<reference evidence="9" key="1">
    <citation type="journal article" date="2020" name="Stud. Mycol.">
        <title>101 Dothideomycetes genomes: A test case for predicting lifestyles and emergence of pathogens.</title>
        <authorList>
            <person name="Haridas S."/>
            <person name="Albert R."/>
            <person name="Binder M."/>
            <person name="Bloem J."/>
            <person name="LaButti K."/>
            <person name="Salamov A."/>
            <person name="Andreopoulos B."/>
            <person name="Baker S."/>
            <person name="Barry K."/>
            <person name="Bills G."/>
            <person name="Bluhm B."/>
            <person name="Cannon C."/>
            <person name="Castanera R."/>
            <person name="Culley D."/>
            <person name="Daum C."/>
            <person name="Ezra D."/>
            <person name="Gonzalez J."/>
            <person name="Henrissat B."/>
            <person name="Kuo A."/>
            <person name="Liang C."/>
            <person name="Lipzen A."/>
            <person name="Lutzoni F."/>
            <person name="Magnuson J."/>
            <person name="Mondo S."/>
            <person name="Nolan M."/>
            <person name="Ohm R."/>
            <person name="Pangilinan J."/>
            <person name="Park H.-J."/>
            <person name="Ramirez L."/>
            <person name="Alfaro M."/>
            <person name="Sun H."/>
            <person name="Tritt A."/>
            <person name="Yoshinaga Y."/>
            <person name="Zwiers L.-H."/>
            <person name="Turgeon B."/>
            <person name="Goodwin S."/>
            <person name="Spatafora J."/>
            <person name="Crous P."/>
            <person name="Grigoriev I."/>
        </authorList>
    </citation>
    <scope>NUCLEOTIDE SEQUENCE [LARGE SCALE GENOMIC DNA]</scope>
    <source>
        <strain evidence="9">CBS 304.66</strain>
    </source>
</reference>
<dbReference type="InterPro" id="IPR036396">
    <property type="entry name" value="Cyt_P450_sf"/>
</dbReference>
<evidence type="ECO:0000256" key="6">
    <source>
        <dbReference type="RuleBase" id="RU000461"/>
    </source>
</evidence>
<evidence type="ECO:0000256" key="2">
    <source>
        <dbReference type="ARBA" id="ARBA00010617"/>
    </source>
</evidence>
<evidence type="ECO:0000313" key="9">
    <source>
        <dbReference type="Proteomes" id="UP000800093"/>
    </source>
</evidence>
<dbReference type="SUPFAM" id="SSF48264">
    <property type="entry name" value="Cytochrome P450"/>
    <property type="match status" value="1"/>
</dbReference>
<evidence type="ECO:0000256" key="1">
    <source>
        <dbReference type="ARBA" id="ARBA00001971"/>
    </source>
</evidence>
<dbReference type="Gene3D" id="1.10.630.10">
    <property type="entry name" value="Cytochrome P450"/>
    <property type="match status" value="1"/>
</dbReference>
<name>A0A9P4N9P9_9PLEO</name>
<keyword evidence="6" id="KW-0560">Oxidoreductase</keyword>
<comment type="caution">
    <text evidence="8">The sequence shown here is derived from an EMBL/GenBank/DDBJ whole genome shotgun (WGS) entry which is preliminary data.</text>
</comment>
<feature type="transmembrane region" description="Helical" evidence="7">
    <location>
        <begin position="7"/>
        <end position="33"/>
    </location>
</feature>
<comment type="cofactor">
    <cofactor evidence="1 5">
        <name>heme</name>
        <dbReference type="ChEBI" id="CHEBI:30413"/>
    </cofactor>
</comment>
<dbReference type="PROSITE" id="PS00086">
    <property type="entry name" value="CYTOCHROME_P450"/>
    <property type="match status" value="1"/>
</dbReference>
<dbReference type="GO" id="GO:0004497">
    <property type="term" value="F:monooxygenase activity"/>
    <property type="evidence" value="ECO:0007669"/>
    <property type="project" value="UniProtKB-KW"/>
</dbReference>
<organism evidence="8 9">
    <name type="scientific">Lojkania enalia</name>
    <dbReference type="NCBI Taxonomy" id="147567"/>
    <lineage>
        <taxon>Eukaryota</taxon>
        <taxon>Fungi</taxon>
        <taxon>Dikarya</taxon>
        <taxon>Ascomycota</taxon>
        <taxon>Pezizomycotina</taxon>
        <taxon>Dothideomycetes</taxon>
        <taxon>Pleosporomycetidae</taxon>
        <taxon>Pleosporales</taxon>
        <taxon>Pleosporales incertae sedis</taxon>
        <taxon>Lojkania</taxon>
    </lineage>
</organism>
<keyword evidence="9" id="KW-1185">Reference proteome</keyword>
<dbReference type="GO" id="GO:0016705">
    <property type="term" value="F:oxidoreductase activity, acting on paired donors, with incorporation or reduction of molecular oxygen"/>
    <property type="evidence" value="ECO:0007669"/>
    <property type="project" value="InterPro"/>
</dbReference>
<evidence type="ECO:0000256" key="7">
    <source>
        <dbReference type="SAM" id="Phobius"/>
    </source>
</evidence>
<keyword evidence="3 5" id="KW-0479">Metal-binding</keyword>
<dbReference type="AlphaFoldDB" id="A0A9P4N9P9"/>
<dbReference type="GO" id="GO:0020037">
    <property type="term" value="F:heme binding"/>
    <property type="evidence" value="ECO:0007669"/>
    <property type="project" value="InterPro"/>
</dbReference>
<dbReference type="OrthoDB" id="3945418at2759"/>
<accession>A0A9P4N9P9</accession>
<dbReference type="PANTHER" id="PTHR24305">
    <property type="entry name" value="CYTOCHROME P450"/>
    <property type="match status" value="1"/>
</dbReference>
<protein>
    <submittedName>
        <fullName evidence="8">Cytochrome P450</fullName>
    </submittedName>
</protein>
<keyword evidence="7" id="KW-0472">Membrane</keyword>
<gene>
    <name evidence="8" type="ORF">CC78DRAFT_605537</name>
</gene>
<dbReference type="PANTHER" id="PTHR24305:SF166">
    <property type="entry name" value="CYTOCHROME P450 12A4, MITOCHONDRIAL-RELATED"/>
    <property type="match status" value="1"/>
</dbReference>
<evidence type="ECO:0000256" key="4">
    <source>
        <dbReference type="ARBA" id="ARBA00023004"/>
    </source>
</evidence>
<dbReference type="InterPro" id="IPR050121">
    <property type="entry name" value="Cytochrome_P450_monoxygenase"/>
</dbReference>
<comment type="similarity">
    <text evidence="2 6">Belongs to the cytochrome P450 family.</text>
</comment>
<dbReference type="InterPro" id="IPR002401">
    <property type="entry name" value="Cyt_P450_E_grp-I"/>
</dbReference>
<feature type="binding site" description="axial binding residue" evidence="5">
    <location>
        <position position="458"/>
    </location>
    <ligand>
        <name>heme</name>
        <dbReference type="ChEBI" id="CHEBI:30413"/>
    </ligand>
    <ligandPart>
        <name>Fe</name>
        <dbReference type="ChEBI" id="CHEBI:18248"/>
    </ligandPart>
</feature>
<dbReference type="Proteomes" id="UP000800093">
    <property type="component" value="Unassembled WGS sequence"/>
</dbReference>
<dbReference type="GO" id="GO:0005506">
    <property type="term" value="F:iron ion binding"/>
    <property type="evidence" value="ECO:0007669"/>
    <property type="project" value="InterPro"/>
</dbReference>
<keyword evidence="7" id="KW-1133">Transmembrane helix</keyword>
<dbReference type="Pfam" id="PF00067">
    <property type="entry name" value="p450"/>
    <property type="match status" value="1"/>
</dbReference>
<dbReference type="CDD" id="cd11062">
    <property type="entry name" value="CYP58-like"/>
    <property type="match status" value="1"/>
</dbReference>
<keyword evidence="5 6" id="KW-0349">Heme</keyword>
<proteinExistence type="inferred from homology"/>
<dbReference type="PRINTS" id="PR00385">
    <property type="entry name" value="P450"/>
</dbReference>
<evidence type="ECO:0000256" key="3">
    <source>
        <dbReference type="ARBA" id="ARBA00022723"/>
    </source>
</evidence>
<dbReference type="InterPro" id="IPR001128">
    <property type="entry name" value="Cyt_P450"/>
</dbReference>
<evidence type="ECO:0000256" key="5">
    <source>
        <dbReference type="PIRSR" id="PIRSR602401-1"/>
    </source>
</evidence>
<keyword evidence="6" id="KW-0503">Monooxygenase</keyword>
<keyword evidence="7" id="KW-0812">Transmembrane</keyword>
<dbReference type="EMBL" id="ML986583">
    <property type="protein sequence ID" value="KAF2269195.1"/>
    <property type="molecule type" value="Genomic_DNA"/>
</dbReference>